<sequence length="204" mass="23325">MSELIELANYISRGITPKYTESADGFGVINQRCIRNGVIDFSLVRNTDLTKKKVSEDKMLKKFDILINSTGDGTLGRVSQYFGEDNKYTVDSHVTIVRPNSSLINPVFLGFNLFSKQRFIEKLAEGSTGQLELPRISVGNIEVNDVDKELQDLSAILLFNIQNKITLLRQQNQDLEELAQTLFRRWFVEFEFPCLPSDYRPHGR</sequence>
<dbReference type="OrthoDB" id="2234796at2"/>
<keyword evidence="7" id="KW-1185">Reference proteome</keyword>
<keyword evidence="2" id="KW-0680">Restriction system</keyword>
<reference evidence="6 7" key="1">
    <citation type="journal article" date="2014" name="Genome Announc.">
        <title>Draft Genome Sequence of Cytophaga fermentans JCM 21142T, a Facultative Anaerobe Isolated from Marine Mud.</title>
        <authorList>
            <person name="Starns D."/>
            <person name="Oshima K."/>
            <person name="Suda W."/>
            <person name="Iino T."/>
            <person name="Yuki M."/>
            <person name="Inoue J."/>
            <person name="Kitamura K."/>
            <person name="Iida T."/>
            <person name="Darby A."/>
            <person name="Hattori M."/>
            <person name="Ohkuma M."/>
        </authorList>
    </citation>
    <scope>NUCLEOTIDE SEQUENCE [LARGE SCALE GENOMIC DNA]</scope>
    <source>
        <strain evidence="6 7">JCM 21142</strain>
    </source>
</reference>
<accession>W7YCW6</accession>
<dbReference type="GO" id="GO:0003677">
    <property type="term" value="F:DNA binding"/>
    <property type="evidence" value="ECO:0007669"/>
    <property type="project" value="UniProtKB-KW"/>
</dbReference>
<protein>
    <recommendedName>
        <fullName evidence="5">Type I restriction modification DNA specificity domain-containing protein</fullName>
    </recommendedName>
</protein>
<comment type="caution">
    <text evidence="6">The sequence shown here is derived from an EMBL/GenBank/DDBJ whole genome shotgun (WGS) entry which is preliminary data.</text>
</comment>
<evidence type="ECO:0000259" key="5">
    <source>
        <dbReference type="Pfam" id="PF01420"/>
    </source>
</evidence>
<evidence type="ECO:0000256" key="2">
    <source>
        <dbReference type="ARBA" id="ARBA00022747"/>
    </source>
</evidence>
<dbReference type="Gene3D" id="3.90.220.20">
    <property type="entry name" value="DNA methylase specificity domains"/>
    <property type="match status" value="1"/>
</dbReference>
<dbReference type="GO" id="GO:0009307">
    <property type="term" value="P:DNA restriction-modification system"/>
    <property type="evidence" value="ECO:0007669"/>
    <property type="project" value="UniProtKB-KW"/>
</dbReference>
<dbReference type="InterPro" id="IPR052021">
    <property type="entry name" value="Type-I_RS_S_subunit"/>
</dbReference>
<dbReference type="eggNOG" id="COG0732">
    <property type="taxonomic scope" value="Bacteria"/>
</dbReference>
<dbReference type="InterPro" id="IPR000055">
    <property type="entry name" value="Restrct_endonuc_typeI_TRD"/>
</dbReference>
<evidence type="ECO:0000313" key="7">
    <source>
        <dbReference type="Proteomes" id="UP000019402"/>
    </source>
</evidence>
<keyword evidence="4" id="KW-0175">Coiled coil</keyword>
<keyword evidence="3" id="KW-0238">DNA-binding</keyword>
<proteinExistence type="inferred from homology"/>
<gene>
    <name evidence="6" type="ORF">JCM21142_104053</name>
</gene>
<feature type="coiled-coil region" evidence="4">
    <location>
        <begin position="158"/>
        <end position="185"/>
    </location>
</feature>
<comment type="similarity">
    <text evidence="1">Belongs to the type-I restriction system S methylase family.</text>
</comment>
<evidence type="ECO:0000256" key="3">
    <source>
        <dbReference type="ARBA" id="ARBA00023125"/>
    </source>
</evidence>
<dbReference type="PANTHER" id="PTHR30408">
    <property type="entry name" value="TYPE-1 RESTRICTION ENZYME ECOKI SPECIFICITY PROTEIN"/>
    <property type="match status" value="1"/>
</dbReference>
<dbReference type="EMBL" id="BAMD01000079">
    <property type="protein sequence ID" value="GAF05323.1"/>
    <property type="molecule type" value="Genomic_DNA"/>
</dbReference>
<dbReference type="SUPFAM" id="SSF116734">
    <property type="entry name" value="DNA methylase specificity domain"/>
    <property type="match status" value="1"/>
</dbReference>
<evidence type="ECO:0000313" key="6">
    <source>
        <dbReference type="EMBL" id="GAF05323.1"/>
    </source>
</evidence>
<dbReference type="Pfam" id="PF01420">
    <property type="entry name" value="Methylase_S"/>
    <property type="match status" value="1"/>
</dbReference>
<evidence type="ECO:0000256" key="4">
    <source>
        <dbReference type="SAM" id="Coils"/>
    </source>
</evidence>
<dbReference type="AlphaFoldDB" id="W7YCW6"/>
<feature type="domain" description="Type I restriction modification DNA specificity" evidence="5">
    <location>
        <begin position="27"/>
        <end position="177"/>
    </location>
</feature>
<dbReference type="Proteomes" id="UP000019402">
    <property type="component" value="Unassembled WGS sequence"/>
</dbReference>
<dbReference type="InterPro" id="IPR044946">
    <property type="entry name" value="Restrct_endonuc_typeI_TRD_sf"/>
</dbReference>
<name>W7YCW6_9BACT</name>
<organism evidence="6 7">
    <name type="scientific">Saccharicrinis fermentans DSM 9555 = JCM 21142</name>
    <dbReference type="NCBI Taxonomy" id="869213"/>
    <lineage>
        <taxon>Bacteria</taxon>
        <taxon>Pseudomonadati</taxon>
        <taxon>Bacteroidota</taxon>
        <taxon>Bacteroidia</taxon>
        <taxon>Marinilabiliales</taxon>
        <taxon>Marinilabiliaceae</taxon>
        <taxon>Saccharicrinis</taxon>
    </lineage>
</organism>
<evidence type="ECO:0000256" key="1">
    <source>
        <dbReference type="ARBA" id="ARBA00010923"/>
    </source>
</evidence>
<dbReference type="PANTHER" id="PTHR30408:SF12">
    <property type="entry name" value="TYPE I RESTRICTION ENZYME MJAVIII SPECIFICITY SUBUNIT"/>
    <property type="match status" value="1"/>
</dbReference>
<dbReference type="RefSeq" id="WP_052522353.1">
    <property type="nucleotide sequence ID" value="NZ_BAMD01000079.1"/>
</dbReference>
<dbReference type="REBASE" id="85641">
    <property type="entry name" value="S1.Cfe21142ORF104050P"/>
</dbReference>